<evidence type="ECO:0000313" key="5">
    <source>
        <dbReference type="Proteomes" id="UP000469952"/>
    </source>
</evidence>
<dbReference type="InterPro" id="IPR009057">
    <property type="entry name" value="Homeodomain-like_sf"/>
</dbReference>
<dbReference type="GO" id="GO:0097367">
    <property type="term" value="F:carbohydrate derivative binding"/>
    <property type="evidence" value="ECO:0007669"/>
    <property type="project" value="InterPro"/>
</dbReference>
<dbReference type="InterPro" id="IPR001347">
    <property type="entry name" value="SIS_dom"/>
</dbReference>
<reference evidence="4 5" key="1">
    <citation type="submission" date="2019-10" db="EMBL/GenBank/DDBJ databases">
        <title>WGS of Leuconostoc mesenteroides.</title>
        <authorList>
            <person name="Melo Bolivar J."/>
            <person name="Marino-Ramirez L."/>
            <person name="Villamil Diaz L.M."/>
        </authorList>
    </citation>
    <scope>NUCLEOTIDE SEQUENCE [LARGE SCALE GENOMIC DNA]</scope>
    <source>
        <strain evidence="4 5">M11</strain>
    </source>
</reference>
<dbReference type="PROSITE" id="PS51464">
    <property type="entry name" value="SIS"/>
    <property type="match status" value="1"/>
</dbReference>
<dbReference type="InterPro" id="IPR036388">
    <property type="entry name" value="WH-like_DNA-bd_sf"/>
</dbReference>
<evidence type="ECO:0000256" key="2">
    <source>
        <dbReference type="ARBA" id="ARBA00023125"/>
    </source>
</evidence>
<dbReference type="PROSITE" id="PS51071">
    <property type="entry name" value="HTH_RPIR"/>
    <property type="match status" value="1"/>
</dbReference>
<accession>A0A222YDL4</accession>
<organism evidence="4 5">
    <name type="scientific">Leuconostoc mesenteroides</name>
    <dbReference type="NCBI Taxonomy" id="1245"/>
    <lineage>
        <taxon>Bacteria</taxon>
        <taxon>Bacillati</taxon>
        <taxon>Bacillota</taxon>
        <taxon>Bacilli</taxon>
        <taxon>Lactobacillales</taxon>
        <taxon>Lactobacillaceae</taxon>
        <taxon>Leuconostoc</taxon>
    </lineage>
</organism>
<dbReference type="PANTHER" id="PTHR30514:SF1">
    <property type="entry name" value="HTH-TYPE TRANSCRIPTIONAL REGULATOR HEXR-RELATED"/>
    <property type="match status" value="1"/>
</dbReference>
<dbReference type="SUPFAM" id="SSF46689">
    <property type="entry name" value="Homeodomain-like"/>
    <property type="match status" value="1"/>
</dbReference>
<dbReference type="SUPFAM" id="SSF53697">
    <property type="entry name" value="SIS domain"/>
    <property type="match status" value="1"/>
</dbReference>
<comment type="caution">
    <text evidence="4">The sequence shown here is derived from an EMBL/GenBank/DDBJ whole genome shotgun (WGS) entry which is preliminary data.</text>
</comment>
<keyword evidence="2" id="KW-0238">DNA-binding</keyword>
<dbReference type="Proteomes" id="UP000469952">
    <property type="component" value="Unassembled WGS sequence"/>
</dbReference>
<dbReference type="GO" id="GO:1901135">
    <property type="term" value="P:carbohydrate derivative metabolic process"/>
    <property type="evidence" value="ECO:0007669"/>
    <property type="project" value="InterPro"/>
</dbReference>
<dbReference type="InterPro" id="IPR047640">
    <property type="entry name" value="RpiR-like"/>
</dbReference>
<dbReference type="Pfam" id="PF01418">
    <property type="entry name" value="HTH_6"/>
    <property type="match status" value="1"/>
</dbReference>
<dbReference type="OMA" id="FNAYHKF"/>
<dbReference type="PANTHER" id="PTHR30514">
    <property type="entry name" value="GLUCOKINASE"/>
    <property type="match status" value="1"/>
</dbReference>
<dbReference type="AlphaFoldDB" id="A0A222YDL4"/>
<dbReference type="InterPro" id="IPR046348">
    <property type="entry name" value="SIS_dom_sf"/>
</dbReference>
<dbReference type="EMBL" id="WIPA01000001">
    <property type="protein sequence ID" value="MQR25761.1"/>
    <property type="molecule type" value="Genomic_DNA"/>
</dbReference>
<dbReference type="RefSeq" id="WP_004164526.1">
    <property type="nucleotide sequence ID" value="NZ_AP017936.1"/>
</dbReference>
<proteinExistence type="predicted"/>
<keyword evidence="1" id="KW-0805">Transcription regulation</keyword>
<evidence type="ECO:0000313" key="4">
    <source>
        <dbReference type="EMBL" id="MQR25761.1"/>
    </source>
</evidence>
<dbReference type="GeneID" id="29575965"/>
<keyword evidence="3" id="KW-0804">Transcription</keyword>
<dbReference type="STRING" id="1245.ARA02_02650"/>
<name>A0A222YDL4_LEUME</name>
<dbReference type="InterPro" id="IPR035472">
    <property type="entry name" value="RpiR-like_SIS"/>
</dbReference>
<dbReference type="GO" id="GO:0003700">
    <property type="term" value="F:DNA-binding transcription factor activity"/>
    <property type="evidence" value="ECO:0007669"/>
    <property type="project" value="InterPro"/>
</dbReference>
<gene>
    <name evidence="4" type="ORF">GFV13_00400</name>
</gene>
<dbReference type="CDD" id="cd05013">
    <property type="entry name" value="SIS_RpiR"/>
    <property type="match status" value="1"/>
</dbReference>
<dbReference type="OrthoDB" id="3684496at2"/>
<dbReference type="Gene3D" id="1.10.10.10">
    <property type="entry name" value="Winged helix-like DNA-binding domain superfamily/Winged helix DNA-binding domain"/>
    <property type="match status" value="1"/>
</dbReference>
<protein>
    <submittedName>
        <fullName evidence="4">SIS domain-containing protein</fullName>
    </submittedName>
</protein>
<dbReference type="Pfam" id="PF01380">
    <property type="entry name" value="SIS"/>
    <property type="match status" value="1"/>
</dbReference>
<dbReference type="Gene3D" id="3.40.50.10490">
    <property type="entry name" value="Glucose-6-phosphate isomerase like protein, domain 1"/>
    <property type="match status" value="1"/>
</dbReference>
<sequence>MANNIIAQLRAQRKQYNTTEQKLIDFIINHVSEAREANIQEMSELSGVSTATISRFVKKIGLESFREFSVSLASAATQMAASVDLFGEIADTDDTIAVAQKVFGGAENALAATVSNLTATQLDEATLALISARRVGFFGIGGSSIVAFNAYHKFLRTPIDVIAHPDYDVQLMQAVKLNSNDTAVVISHSGRNKDTLLIAKKLHEQHVKIIAVTSFKDSPLAKLADLVLLSLAEEVNFRSESMSSLIAQLTIIDTLFTLVGSHLSQDTQSVVDTMRDVIEETRSH</sequence>
<evidence type="ECO:0000256" key="3">
    <source>
        <dbReference type="ARBA" id="ARBA00023163"/>
    </source>
</evidence>
<evidence type="ECO:0000256" key="1">
    <source>
        <dbReference type="ARBA" id="ARBA00023015"/>
    </source>
</evidence>
<dbReference type="GO" id="GO:0003677">
    <property type="term" value="F:DNA binding"/>
    <property type="evidence" value="ECO:0007669"/>
    <property type="project" value="UniProtKB-KW"/>
</dbReference>
<dbReference type="InterPro" id="IPR000281">
    <property type="entry name" value="HTH_RpiR"/>
</dbReference>